<proteinExistence type="predicted"/>
<evidence type="ECO:0000313" key="2">
    <source>
        <dbReference type="Proteomes" id="UP000828924"/>
    </source>
</evidence>
<accession>A0ABY3WY92</accession>
<organism evidence="1 2">
    <name type="scientific">Streptomyces formicae</name>
    <dbReference type="NCBI Taxonomy" id="1616117"/>
    <lineage>
        <taxon>Bacteria</taxon>
        <taxon>Bacillati</taxon>
        <taxon>Actinomycetota</taxon>
        <taxon>Actinomycetes</taxon>
        <taxon>Kitasatosporales</taxon>
        <taxon>Streptomycetaceae</taxon>
        <taxon>Streptomyces</taxon>
    </lineage>
</organism>
<gene>
    <name evidence="1" type="ORF">J4032_11040</name>
</gene>
<sequence length="157" mass="17108">MRTWQDGAVDLIRLSDGGNSVRVRVVGRRAAGILPLHDLLDAELYVESSFISGRLAICFDPGDLQAWSQALDALATGHDIEWLDQGNDPVIKVEFSHDTQGDITVLVEDGSGSGAVAAIPIALDEGWIAEQRELLQEVLQAWPSEVLETSPGAYEWR</sequence>
<dbReference type="Proteomes" id="UP000828924">
    <property type="component" value="Chromosome"/>
</dbReference>
<evidence type="ECO:0000313" key="1">
    <source>
        <dbReference type="EMBL" id="UNM16449.1"/>
    </source>
</evidence>
<name>A0ABY3WY92_9ACTN</name>
<protein>
    <submittedName>
        <fullName evidence="1">Uncharacterized protein</fullName>
    </submittedName>
</protein>
<dbReference type="Pfam" id="PF19384">
    <property type="entry name" value="DUF5959"/>
    <property type="match status" value="1"/>
</dbReference>
<reference evidence="1 2" key="1">
    <citation type="submission" date="2021-03" db="EMBL/GenBank/DDBJ databases">
        <title>Complete genome of Streptomyces formicae strain 1H-GS9 (DSM 100524).</title>
        <authorList>
            <person name="Atanasov K.E."/>
            <person name="Altabella T."/>
            <person name="Ferrer A."/>
        </authorList>
    </citation>
    <scope>NUCLEOTIDE SEQUENCE [LARGE SCALE GENOMIC DNA]</scope>
    <source>
        <strain evidence="1 2">1H-GS9</strain>
    </source>
</reference>
<dbReference type="EMBL" id="CP071872">
    <property type="protein sequence ID" value="UNM16449.1"/>
    <property type="molecule type" value="Genomic_DNA"/>
</dbReference>
<dbReference type="InterPro" id="IPR046003">
    <property type="entry name" value="DUF5959"/>
</dbReference>
<keyword evidence="2" id="KW-1185">Reference proteome</keyword>